<organism evidence="1 2">
    <name type="scientific">Phytophthora nicotianae CJ01A1</name>
    <dbReference type="NCBI Taxonomy" id="1317063"/>
    <lineage>
        <taxon>Eukaryota</taxon>
        <taxon>Sar</taxon>
        <taxon>Stramenopiles</taxon>
        <taxon>Oomycota</taxon>
        <taxon>Peronosporomycetes</taxon>
        <taxon>Peronosporales</taxon>
        <taxon>Peronosporaceae</taxon>
        <taxon>Phytophthora</taxon>
    </lineage>
</organism>
<proteinExistence type="predicted"/>
<dbReference type="Proteomes" id="UP000018958">
    <property type="component" value="Unassembled WGS sequence"/>
</dbReference>
<feature type="non-terminal residue" evidence="1">
    <location>
        <position position="1"/>
    </location>
</feature>
<dbReference type="EMBL" id="ANIX01004733">
    <property type="protein sequence ID" value="ETP00084.1"/>
    <property type="molecule type" value="Genomic_DNA"/>
</dbReference>
<reference evidence="1 2" key="1">
    <citation type="submission" date="2013-11" db="EMBL/GenBank/DDBJ databases">
        <title>The Genome Sequence of Phytophthora parasitica CJ01A1.</title>
        <authorList>
            <consortium name="The Broad Institute Genomics Platform"/>
            <person name="Russ C."/>
            <person name="Tyler B."/>
            <person name="Panabieres F."/>
            <person name="Shan W."/>
            <person name="Tripathy S."/>
            <person name="Grunwald N."/>
            <person name="Machado M."/>
            <person name="Johnson C.S."/>
            <person name="Walker B."/>
            <person name="Young S.K."/>
            <person name="Zeng Q."/>
            <person name="Gargeya S."/>
            <person name="Fitzgerald M."/>
            <person name="Haas B."/>
            <person name="Abouelleil A."/>
            <person name="Allen A.W."/>
            <person name="Alvarado L."/>
            <person name="Arachchi H.M."/>
            <person name="Berlin A.M."/>
            <person name="Chapman S.B."/>
            <person name="Gainer-Dewar J."/>
            <person name="Goldberg J."/>
            <person name="Griggs A."/>
            <person name="Gujja S."/>
            <person name="Hansen M."/>
            <person name="Howarth C."/>
            <person name="Imamovic A."/>
            <person name="Ireland A."/>
            <person name="Larimer J."/>
            <person name="McCowan C."/>
            <person name="Murphy C."/>
            <person name="Pearson M."/>
            <person name="Poon T.W."/>
            <person name="Priest M."/>
            <person name="Roberts A."/>
            <person name="Saif S."/>
            <person name="Shea T."/>
            <person name="Sisk P."/>
            <person name="Sykes S."/>
            <person name="Wortman J."/>
            <person name="Nusbaum C."/>
            <person name="Birren B."/>
        </authorList>
    </citation>
    <scope>NUCLEOTIDE SEQUENCE [LARGE SCALE GENOMIC DNA]</scope>
    <source>
        <strain evidence="1 2">CJ01A1</strain>
    </source>
</reference>
<protein>
    <submittedName>
        <fullName evidence="1">Uncharacterized protein</fullName>
    </submittedName>
</protein>
<evidence type="ECO:0000313" key="2">
    <source>
        <dbReference type="Proteomes" id="UP000018958"/>
    </source>
</evidence>
<gene>
    <name evidence="1" type="ORF">F441_22492</name>
</gene>
<sequence length="82" mass="9296">KEYVQRTVDIIVGKCELLYIRYECTSSGTNFTTESPEYLHKSMETIVHFSFVLSVKRGLSNEMMEMIHDGIMSPNGLSSALT</sequence>
<dbReference type="AlphaFoldDB" id="W2VRT0"/>
<evidence type="ECO:0000313" key="1">
    <source>
        <dbReference type="EMBL" id="ETP00084.1"/>
    </source>
</evidence>
<name>W2VRT0_PHYNI</name>
<comment type="caution">
    <text evidence="1">The sequence shown here is derived from an EMBL/GenBank/DDBJ whole genome shotgun (WGS) entry which is preliminary data.</text>
</comment>
<feature type="non-terminal residue" evidence="1">
    <location>
        <position position="82"/>
    </location>
</feature>
<accession>W2VRT0</accession>